<evidence type="ECO:0000313" key="2">
    <source>
        <dbReference type="Proteomes" id="UP000537718"/>
    </source>
</evidence>
<name>A0A7W9DIB6_9SPHI</name>
<evidence type="ECO:0000313" key="1">
    <source>
        <dbReference type="EMBL" id="MBB5619539.1"/>
    </source>
</evidence>
<dbReference type="PROSITE" id="PS51257">
    <property type="entry name" value="PROKAR_LIPOPROTEIN"/>
    <property type="match status" value="1"/>
</dbReference>
<dbReference type="AlphaFoldDB" id="A0A7W9DIB6"/>
<comment type="caution">
    <text evidence="1">The sequence shown here is derived from an EMBL/GenBank/DDBJ whole genome shotgun (WGS) entry which is preliminary data.</text>
</comment>
<reference evidence="1 2" key="1">
    <citation type="submission" date="2020-08" db="EMBL/GenBank/DDBJ databases">
        <title>Genomic Encyclopedia of Type Strains, Phase IV (KMG-V): Genome sequencing to study the core and pangenomes of soil and plant-associated prokaryotes.</title>
        <authorList>
            <person name="Whitman W."/>
        </authorList>
    </citation>
    <scope>NUCLEOTIDE SEQUENCE [LARGE SCALE GENOMIC DNA]</scope>
    <source>
        <strain evidence="1 2">MP7CTX6</strain>
    </source>
</reference>
<accession>A0A7W9DIB6</accession>
<gene>
    <name evidence="1" type="ORF">HDE69_000575</name>
</gene>
<sequence length="499" mass="55179">MQKLYILKNVLLAVPLIMFLQSCKKESPLSVDKRSKLPTVTVNEARTWVKNNKPTLSIGNENWKKATIVESANNEKGNKLLRVPINETLLNDKTWIIRDLIFQKDSLGQVVCDVYKIIPNADYISKKTGKNRSAVFKREFIDNNDFTGQILLFTIDNQLIRGRKYVNGKLEFELEKKRRRNYGALMSGNPTSTELGAPETCNDPNDGCKNEKGGGGDYSWVNQLEEVNITAPAKPNPGYTPPSYFGGNIPPGDIYNVSKPGGGGASGGTDGTIQAKNNEFADKIDDAKLKDCFKRVLQQLKNMDRACLPNLVTVFSGTTPGYNWKMVDGTLGADENAVTKSAYDKVSGIATTTFDSDKFRGSSDLAIAKTILHESVHAYLITYFGIDPLAAQKTYSEYLEDYNTTAHYDMNAAQHNEIVRNFVGSVAGNLITYGKNQGYNLPDQFYYDLSWGGLQKTSAFKNFSPDVQKRILNVIKIEQSGIDVDGNQSKPKGNTSGGC</sequence>
<evidence type="ECO:0008006" key="3">
    <source>
        <dbReference type="Google" id="ProtNLM"/>
    </source>
</evidence>
<dbReference type="Proteomes" id="UP000537718">
    <property type="component" value="Unassembled WGS sequence"/>
</dbReference>
<protein>
    <recommendedName>
        <fullName evidence="3">SprT-like family protein</fullName>
    </recommendedName>
</protein>
<dbReference type="RefSeq" id="WP_183865664.1">
    <property type="nucleotide sequence ID" value="NZ_JACHCF010000001.1"/>
</dbReference>
<organism evidence="1 2">
    <name type="scientific">Pedobacter cryoconitis</name>
    <dbReference type="NCBI Taxonomy" id="188932"/>
    <lineage>
        <taxon>Bacteria</taxon>
        <taxon>Pseudomonadati</taxon>
        <taxon>Bacteroidota</taxon>
        <taxon>Sphingobacteriia</taxon>
        <taxon>Sphingobacteriales</taxon>
        <taxon>Sphingobacteriaceae</taxon>
        <taxon>Pedobacter</taxon>
    </lineage>
</organism>
<proteinExistence type="predicted"/>
<dbReference type="EMBL" id="JACHCF010000001">
    <property type="protein sequence ID" value="MBB5619539.1"/>
    <property type="molecule type" value="Genomic_DNA"/>
</dbReference>